<name>A0ABP9FB90_9FLAO</name>
<gene>
    <name evidence="1" type="ORF">GCM10023311_23010</name>
</gene>
<sequence>MKKLTKPSLKLSYLKPLEKELSNTNKVTPIKKAINIFLVSLFITNYFSQESTSILARSAPQFG</sequence>
<dbReference type="Proteomes" id="UP001500433">
    <property type="component" value="Unassembled WGS sequence"/>
</dbReference>
<reference evidence="2" key="1">
    <citation type="journal article" date="2019" name="Int. J. Syst. Evol. Microbiol.">
        <title>The Global Catalogue of Microorganisms (GCM) 10K type strain sequencing project: providing services to taxonomists for standard genome sequencing and annotation.</title>
        <authorList>
            <consortium name="The Broad Institute Genomics Platform"/>
            <consortium name="The Broad Institute Genome Sequencing Center for Infectious Disease"/>
            <person name="Wu L."/>
            <person name="Ma J."/>
        </authorList>
    </citation>
    <scope>NUCLEOTIDE SEQUENCE [LARGE SCALE GENOMIC DNA]</scope>
    <source>
        <strain evidence="2">JCM 18274</strain>
    </source>
</reference>
<comment type="caution">
    <text evidence="1">The sequence shown here is derived from an EMBL/GenBank/DDBJ whole genome shotgun (WGS) entry which is preliminary data.</text>
</comment>
<evidence type="ECO:0000313" key="2">
    <source>
        <dbReference type="Proteomes" id="UP001500433"/>
    </source>
</evidence>
<proteinExistence type="predicted"/>
<protein>
    <submittedName>
        <fullName evidence="1">Uncharacterized protein</fullName>
    </submittedName>
</protein>
<accession>A0ABP9FB90</accession>
<evidence type="ECO:0000313" key="1">
    <source>
        <dbReference type="EMBL" id="GAA4897641.1"/>
    </source>
</evidence>
<organism evidence="1 2">
    <name type="scientific">Flaviramulus aquimarinus</name>
    <dbReference type="NCBI Taxonomy" id="1170456"/>
    <lineage>
        <taxon>Bacteria</taxon>
        <taxon>Pseudomonadati</taxon>
        <taxon>Bacteroidota</taxon>
        <taxon>Flavobacteriia</taxon>
        <taxon>Flavobacteriales</taxon>
        <taxon>Flavobacteriaceae</taxon>
        <taxon>Flaviramulus</taxon>
    </lineage>
</organism>
<dbReference type="EMBL" id="BAABJH010000006">
    <property type="protein sequence ID" value="GAA4897641.1"/>
    <property type="molecule type" value="Genomic_DNA"/>
</dbReference>
<keyword evidence="2" id="KW-1185">Reference proteome</keyword>